<evidence type="ECO:0000256" key="4">
    <source>
        <dbReference type="ARBA" id="ARBA00022771"/>
    </source>
</evidence>
<dbReference type="EMBL" id="CACRXK020011543">
    <property type="protein sequence ID" value="CAB4021643.1"/>
    <property type="molecule type" value="Genomic_DNA"/>
</dbReference>
<dbReference type="AlphaFoldDB" id="A0A7D9J4C3"/>
<dbReference type="PROSITE" id="PS00518">
    <property type="entry name" value="ZF_RING_1"/>
    <property type="match status" value="1"/>
</dbReference>
<dbReference type="InterPro" id="IPR013083">
    <property type="entry name" value="Znf_RING/FYVE/PHD"/>
</dbReference>
<dbReference type="SMART" id="SM00336">
    <property type="entry name" value="BBOX"/>
    <property type="match status" value="2"/>
</dbReference>
<evidence type="ECO:0000313" key="8">
    <source>
        <dbReference type="Proteomes" id="UP001152795"/>
    </source>
</evidence>
<dbReference type="PROSITE" id="PS50089">
    <property type="entry name" value="ZF_RING_2"/>
    <property type="match status" value="1"/>
</dbReference>
<name>A0A7D9J4C3_PARCT</name>
<dbReference type="InterPro" id="IPR017907">
    <property type="entry name" value="Znf_RING_CS"/>
</dbReference>
<dbReference type="InterPro" id="IPR000315">
    <property type="entry name" value="Znf_B-box"/>
</dbReference>
<dbReference type="PANTHER" id="PTHR25462">
    <property type="entry name" value="BONUS, ISOFORM C-RELATED"/>
    <property type="match status" value="1"/>
</dbReference>
<feature type="compositionally biased region" description="Basic and acidic residues" evidence="6">
    <location>
        <begin position="453"/>
        <end position="463"/>
    </location>
</feature>
<comment type="similarity">
    <text evidence="1">Belongs to the TRIM/RBCC family.</text>
</comment>
<keyword evidence="5" id="KW-0862">Zinc</keyword>
<keyword evidence="3" id="KW-0677">Repeat</keyword>
<feature type="region of interest" description="Disordered" evidence="6">
    <location>
        <begin position="372"/>
        <end position="565"/>
    </location>
</feature>
<dbReference type="InterPro" id="IPR013783">
    <property type="entry name" value="Ig-like_fold"/>
</dbReference>
<dbReference type="SMART" id="SM00184">
    <property type="entry name" value="RING"/>
    <property type="match status" value="1"/>
</dbReference>
<dbReference type="Proteomes" id="UP001152795">
    <property type="component" value="Unassembled WGS sequence"/>
</dbReference>
<dbReference type="Gene3D" id="3.30.40.10">
    <property type="entry name" value="Zinc/RING finger domain, C3HC4 (zinc finger)"/>
    <property type="match status" value="1"/>
</dbReference>
<feature type="compositionally biased region" description="Pro residues" evidence="6">
    <location>
        <begin position="506"/>
        <end position="515"/>
    </location>
</feature>
<dbReference type="InterPro" id="IPR001841">
    <property type="entry name" value="Znf_RING"/>
</dbReference>
<dbReference type="Gene3D" id="3.30.160.60">
    <property type="entry name" value="Classic Zinc Finger"/>
    <property type="match status" value="1"/>
</dbReference>
<dbReference type="OrthoDB" id="342730at2759"/>
<dbReference type="Pfam" id="PF00643">
    <property type="entry name" value="zf-B_box"/>
    <property type="match status" value="1"/>
</dbReference>
<proteinExistence type="inferred from homology"/>
<evidence type="ECO:0000313" key="7">
    <source>
        <dbReference type="EMBL" id="CAB4021643.1"/>
    </source>
</evidence>
<keyword evidence="2" id="KW-0479">Metal-binding</keyword>
<dbReference type="SUPFAM" id="SSF57845">
    <property type="entry name" value="B-box zinc-binding domain"/>
    <property type="match status" value="1"/>
</dbReference>
<dbReference type="PROSITE" id="PS50194">
    <property type="entry name" value="FILAMIN_REPEAT"/>
    <property type="match status" value="1"/>
</dbReference>
<evidence type="ECO:0000256" key="2">
    <source>
        <dbReference type="ARBA" id="ARBA00022723"/>
    </source>
</evidence>
<accession>A0A7D9J4C3</accession>
<gene>
    <name evidence="7" type="ORF">PACLA_8A036368</name>
</gene>
<sequence>MASAKIQRMSKSGKQKPAQKSQTNDVPDEIQCKICKKRYEDPKLLPCLHTFCKACLEQSVETHDGALHCPVCPAEIGSSEYSGVEKLQSNFLVSNLLQAIDLKQGLSSKQCESCEEGVTASSRCFECSDFLCGNCVEAHKRVRFTKTHRVVAIKNLDADAMVKSPTCATHVQEALKMYCKQCKKPVCRSCILSEHDEHLLISLKEAVDDTKPKLNTLLVATRAKIPILQRKLKGVHASKDKLETKVDEVIKEIQATSARILMAVKRREKDLYKMLRRIHDQKSDELESKELALENDLAQVLDSCDFAEELGKSGNEAMVLHASEMTCARLRDLSGKEDDAVPEIAENEIEYSVEEKPVLDQLKIYGKVLSKEQKAKKENDREGGGKDKERRGKSGNEKDRKVESQKDDGGKQVNQGEAEEKEAPVERRTSWLQTLTNPRALIRRLSFGGDEMEDKKPEDKSGSKDQAASGGDGTDAGQTANDPEPIYAVPDKPKSGTSQDTKPDPSKSPPKPPRSPRNEPAPMSPNDPNKPIESPTTTELDSPRSHSILKQPSPRDNTEEPQEAVQAWTVRGGSVPSGAHSQSYLPSLCILTKNRRGRPREVEIQLESPDSSIVSAQILDHKNGTYTIFYCPLTPGEHNLYVNLGGKNIKHGKKVLNFYGKFTGMGAEELFLARRALSCIRWQVTPGFVELKDKKLKPNPDF</sequence>
<dbReference type="PANTHER" id="PTHR25462:SF296">
    <property type="entry name" value="MEIOTIC P26, ISOFORM F"/>
    <property type="match status" value="1"/>
</dbReference>
<dbReference type="PROSITE" id="PS50119">
    <property type="entry name" value="ZF_BBOX"/>
    <property type="match status" value="2"/>
</dbReference>
<dbReference type="SMART" id="SM00557">
    <property type="entry name" value="IG_FLMN"/>
    <property type="match status" value="1"/>
</dbReference>
<evidence type="ECO:0000256" key="3">
    <source>
        <dbReference type="ARBA" id="ARBA00022737"/>
    </source>
</evidence>
<dbReference type="InterPro" id="IPR001298">
    <property type="entry name" value="Filamin/ABP280_rpt"/>
</dbReference>
<feature type="compositionally biased region" description="Basic and acidic residues" evidence="6">
    <location>
        <begin position="372"/>
        <end position="410"/>
    </location>
</feature>
<feature type="region of interest" description="Disordered" evidence="6">
    <location>
        <begin position="1"/>
        <end position="24"/>
    </location>
</feature>
<reference evidence="7" key="1">
    <citation type="submission" date="2020-04" db="EMBL/GenBank/DDBJ databases">
        <authorList>
            <person name="Alioto T."/>
            <person name="Alioto T."/>
            <person name="Gomez Garrido J."/>
        </authorList>
    </citation>
    <scope>NUCLEOTIDE SEQUENCE</scope>
    <source>
        <strain evidence="7">A484AB</strain>
    </source>
</reference>
<dbReference type="InterPro" id="IPR014756">
    <property type="entry name" value="Ig_E-set"/>
</dbReference>
<dbReference type="Pfam" id="PF13445">
    <property type="entry name" value="zf-RING_UBOX"/>
    <property type="match status" value="1"/>
</dbReference>
<evidence type="ECO:0000256" key="6">
    <source>
        <dbReference type="SAM" id="MobiDB-lite"/>
    </source>
</evidence>
<evidence type="ECO:0000256" key="5">
    <source>
        <dbReference type="ARBA" id="ARBA00022833"/>
    </source>
</evidence>
<keyword evidence="7" id="KW-0436">Ligase</keyword>
<keyword evidence="8" id="KW-1185">Reference proteome</keyword>
<dbReference type="InterPro" id="IPR027370">
    <property type="entry name" value="Znf-RING_euk"/>
</dbReference>
<comment type="caution">
    <text evidence="7">The sequence shown here is derived from an EMBL/GenBank/DDBJ whole genome shotgun (WGS) entry which is preliminary data.</text>
</comment>
<organism evidence="7 8">
    <name type="scientific">Paramuricea clavata</name>
    <name type="common">Red gorgonian</name>
    <name type="synonym">Violescent sea-whip</name>
    <dbReference type="NCBI Taxonomy" id="317549"/>
    <lineage>
        <taxon>Eukaryota</taxon>
        <taxon>Metazoa</taxon>
        <taxon>Cnidaria</taxon>
        <taxon>Anthozoa</taxon>
        <taxon>Octocorallia</taxon>
        <taxon>Malacalcyonacea</taxon>
        <taxon>Plexauridae</taxon>
        <taxon>Paramuricea</taxon>
    </lineage>
</organism>
<dbReference type="Gene3D" id="2.60.40.10">
    <property type="entry name" value="Immunoglobulins"/>
    <property type="match status" value="1"/>
</dbReference>
<dbReference type="Pfam" id="PF00630">
    <property type="entry name" value="Filamin"/>
    <property type="match status" value="1"/>
</dbReference>
<dbReference type="SUPFAM" id="SSF81296">
    <property type="entry name" value="E set domains"/>
    <property type="match status" value="1"/>
</dbReference>
<keyword evidence="4" id="KW-0863">Zinc-finger</keyword>
<dbReference type="GO" id="GO:0016874">
    <property type="term" value="F:ligase activity"/>
    <property type="evidence" value="ECO:0007669"/>
    <property type="project" value="UniProtKB-KW"/>
</dbReference>
<protein>
    <submittedName>
        <fullName evidence="7">E3 ubiquitin- ligase TRIM71-like</fullName>
    </submittedName>
</protein>
<dbReference type="GO" id="GO:0008270">
    <property type="term" value="F:zinc ion binding"/>
    <property type="evidence" value="ECO:0007669"/>
    <property type="project" value="UniProtKB-KW"/>
</dbReference>
<dbReference type="SUPFAM" id="SSF57850">
    <property type="entry name" value="RING/U-box"/>
    <property type="match status" value="1"/>
</dbReference>
<dbReference type="InterPro" id="IPR047153">
    <property type="entry name" value="TRIM45/56/19-like"/>
</dbReference>
<evidence type="ECO:0000256" key="1">
    <source>
        <dbReference type="ARBA" id="ARBA00008518"/>
    </source>
</evidence>
<dbReference type="InterPro" id="IPR017868">
    <property type="entry name" value="Filamin/ABP280_repeat-like"/>
</dbReference>